<evidence type="ECO:0000313" key="2">
    <source>
        <dbReference type="Proteomes" id="UP000643610"/>
    </source>
</evidence>
<protein>
    <submittedName>
        <fullName evidence="1">Uncharacterized protein</fullName>
    </submittedName>
</protein>
<comment type="caution">
    <text evidence="1">The sequence shown here is derived from an EMBL/GenBank/DDBJ whole genome shotgun (WGS) entry which is preliminary data.</text>
</comment>
<dbReference type="EMBL" id="JACOFU010000009">
    <property type="protein sequence ID" value="MBC3833357.1"/>
    <property type="molecule type" value="Genomic_DNA"/>
</dbReference>
<evidence type="ECO:0000313" key="1">
    <source>
        <dbReference type="EMBL" id="MBC3833357.1"/>
    </source>
</evidence>
<dbReference type="Proteomes" id="UP000643610">
    <property type="component" value="Unassembled WGS sequence"/>
</dbReference>
<sequence>MAQKCHSLLEYMVEFQFGEAWSCSHHDLDKLVASPTRNVIAKSCKAKNLDSRTMLAIVALWILAQSGEDQKAINYTDYFLLGILELSLTERFGKPIADFILEMYQEAG</sequence>
<keyword evidence="2" id="KW-1185">Reference proteome</keyword>
<proteinExistence type="predicted"/>
<dbReference type="RefSeq" id="WP_186892404.1">
    <property type="nucleotide sequence ID" value="NZ_JACOFU010000009.1"/>
</dbReference>
<reference evidence="1 2" key="1">
    <citation type="submission" date="2020-08" db="EMBL/GenBank/DDBJ databases">
        <title>Novel species isolated from subtropical streams in China.</title>
        <authorList>
            <person name="Lu H."/>
        </authorList>
    </citation>
    <scope>NUCLEOTIDE SEQUENCE [LARGE SCALE GENOMIC DNA]</scope>
    <source>
        <strain evidence="1 2">KCTC 52442</strain>
    </source>
</reference>
<organism evidence="1 2">
    <name type="scientific">Undibacterium amnicola</name>
    <dbReference type="NCBI Taxonomy" id="1834038"/>
    <lineage>
        <taxon>Bacteria</taxon>
        <taxon>Pseudomonadati</taxon>
        <taxon>Pseudomonadota</taxon>
        <taxon>Betaproteobacteria</taxon>
        <taxon>Burkholderiales</taxon>
        <taxon>Oxalobacteraceae</taxon>
        <taxon>Undibacterium</taxon>
    </lineage>
</organism>
<gene>
    <name evidence="1" type="ORF">H8K33_17735</name>
</gene>
<name>A0ABR6XV65_9BURK</name>
<accession>A0ABR6XV65</accession>